<dbReference type="InterPro" id="IPR003439">
    <property type="entry name" value="ABC_transporter-like_ATP-bd"/>
</dbReference>
<dbReference type="Gene3D" id="3.40.50.300">
    <property type="entry name" value="P-loop containing nucleotide triphosphate hydrolases"/>
    <property type="match status" value="2"/>
</dbReference>
<dbReference type="PANTHER" id="PTHR43790:SF9">
    <property type="entry name" value="GALACTOFURANOSE TRANSPORTER ATP-BINDING PROTEIN YTFR"/>
    <property type="match status" value="1"/>
</dbReference>
<dbReference type="InterPro" id="IPR050107">
    <property type="entry name" value="ABC_carbohydrate_import_ATPase"/>
</dbReference>
<dbReference type="OrthoDB" id="9776369at2"/>
<dbReference type="FunFam" id="3.40.50.300:FF:000127">
    <property type="entry name" value="Ribose import ATP-binding protein RbsA"/>
    <property type="match status" value="1"/>
</dbReference>
<keyword evidence="12" id="KW-1185">Reference proteome</keyword>
<dbReference type="AlphaFoldDB" id="A0A4Z0W6K0"/>
<keyword evidence="5" id="KW-0677">Repeat</keyword>
<feature type="domain" description="ABC transporter" evidence="10">
    <location>
        <begin position="6"/>
        <end position="241"/>
    </location>
</feature>
<dbReference type="Pfam" id="PF00005">
    <property type="entry name" value="ABC_tran"/>
    <property type="match status" value="2"/>
</dbReference>
<keyword evidence="9" id="KW-0472">Membrane</keyword>
<evidence type="ECO:0000313" key="12">
    <source>
        <dbReference type="Proteomes" id="UP000297475"/>
    </source>
</evidence>
<dbReference type="GO" id="GO:0005886">
    <property type="term" value="C:plasma membrane"/>
    <property type="evidence" value="ECO:0007669"/>
    <property type="project" value="UniProtKB-SubCell"/>
</dbReference>
<evidence type="ECO:0000256" key="4">
    <source>
        <dbReference type="ARBA" id="ARBA00022597"/>
    </source>
</evidence>
<evidence type="ECO:0000256" key="9">
    <source>
        <dbReference type="ARBA" id="ARBA00023136"/>
    </source>
</evidence>
<dbReference type="GO" id="GO:0016887">
    <property type="term" value="F:ATP hydrolysis activity"/>
    <property type="evidence" value="ECO:0007669"/>
    <property type="project" value="InterPro"/>
</dbReference>
<evidence type="ECO:0000256" key="5">
    <source>
        <dbReference type="ARBA" id="ARBA00022737"/>
    </source>
</evidence>
<name>A0A4Z0W6K0_9GAMM</name>
<dbReference type="CDD" id="cd03216">
    <property type="entry name" value="ABC_Carb_Monos_I"/>
    <property type="match status" value="1"/>
</dbReference>
<dbReference type="GO" id="GO:0005524">
    <property type="term" value="F:ATP binding"/>
    <property type="evidence" value="ECO:0007669"/>
    <property type="project" value="UniProtKB-KW"/>
</dbReference>
<evidence type="ECO:0000256" key="3">
    <source>
        <dbReference type="ARBA" id="ARBA00022475"/>
    </source>
</evidence>
<keyword evidence="2" id="KW-0813">Transport</keyword>
<dbReference type="InterPro" id="IPR003593">
    <property type="entry name" value="AAA+_ATPase"/>
</dbReference>
<evidence type="ECO:0000256" key="1">
    <source>
        <dbReference type="ARBA" id="ARBA00004202"/>
    </source>
</evidence>
<gene>
    <name evidence="11" type="ORF">E4656_10265</name>
</gene>
<dbReference type="CDD" id="cd03215">
    <property type="entry name" value="ABC_Carb_Monos_II"/>
    <property type="match status" value="1"/>
</dbReference>
<proteinExistence type="predicted"/>
<keyword evidence="7 11" id="KW-0067">ATP-binding</keyword>
<feature type="domain" description="ABC transporter" evidence="10">
    <location>
        <begin position="240"/>
        <end position="494"/>
    </location>
</feature>
<evidence type="ECO:0000256" key="6">
    <source>
        <dbReference type="ARBA" id="ARBA00022741"/>
    </source>
</evidence>
<dbReference type="SMART" id="SM00382">
    <property type="entry name" value="AAA"/>
    <property type="match status" value="2"/>
</dbReference>
<dbReference type="SUPFAM" id="SSF52540">
    <property type="entry name" value="P-loop containing nucleoside triphosphate hydrolases"/>
    <property type="match status" value="2"/>
</dbReference>
<dbReference type="Proteomes" id="UP000297475">
    <property type="component" value="Unassembled WGS sequence"/>
</dbReference>
<keyword evidence="3" id="KW-1003">Cell membrane</keyword>
<keyword evidence="4" id="KW-0762">Sugar transport</keyword>
<evidence type="ECO:0000256" key="2">
    <source>
        <dbReference type="ARBA" id="ARBA00022448"/>
    </source>
</evidence>
<keyword evidence="6" id="KW-0547">Nucleotide-binding</keyword>
<comment type="caution">
    <text evidence="11">The sequence shown here is derived from an EMBL/GenBank/DDBJ whole genome shotgun (WGS) entry which is preliminary data.</text>
</comment>
<dbReference type="InterPro" id="IPR027417">
    <property type="entry name" value="P-loop_NTPase"/>
</dbReference>
<dbReference type="EMBL" id="SRMF01000003">
    <property type="protein sequence ID" value="TGG93424.1"/>
    <property type="molecule type" value="Genomic_DNA"/>
</dbReference>
<accession>A0A4Z0W6K0</accession>
<dbReference type="PROSITE" id="PS50893">
    <property type="entry name" value="ABC_TRANSPORTER_2"/>
    <property type="match status" value="2"/>
</dbReference>
<dbReference type="RefSeq" id="WP_135483133.1">
    <property type="nucleotide sequence ID" value="NZ_SRMF01000003.1"/>
</dbReference>
<comment type="subcellular location">
    <subcellularLocation>
        <location evidence="1">Cell membrane</location>
        <topology evidence="1">Peripheral membrane protein</topology>
    </subcellularLocation>
</comment>
<protein>
    <submittedName>
        <fullName evidence="11">Sugar ABC transporter ATP-binding protein</fullName>
    </submittedName>
</protein>
<dbReference type="PANTHER" id="PTHR43790">
    <property type="entry name" value="CARBOHYDRATE TRANSPORT ATP-BINDING PROTEIN MG119-RELATED"/>
    <property type="match status" value="1"/>
</dbReference>
<keyword evidence="8" id="KW-1278">Translocase</keyword>
<evidence type="ECO:0000256" key="7">
    <source>
        <dbReference type="ARBA" id="ARBA00022840"/>
    </source>
</evidence>
<reference evidence="11 12" key="1">
    <citation type="submission" date="2019-04" db="EMBL/GenBank/DDBJ databases">
        <title>Natronospirillum operosus gen. nov., sp. nov., a haloalkaliphilic satellite isolated from decaying biomass of laboratory culture of cyanobacterium Geitlerinema sp. and proposal of Natronospirillaceae fam. nov. and Saccharospirillaceae fam. nov.</title>
        <authorList>
            <person name="Kevbrin V."/>
            <person name="Boltyanskaya Y."/>
            <person name="Koziaeva V."/>
            <person name="Grouzdev D.S."/>
            <person name="Park M."/>
            <person name="Cho J."/>
        </authorList>
    </citation>
    <scope>NUCLEOTIDE SEQUENCE [LARGE SCALE GENOMIC DNA]</scope>
    <source>
        <strain evidence="11 12">G-116</strain>
    </source>
</reference>
<organism evidence="11 12">
    <name type="scientific">Natronospirillum operosum</name>
    <dbReference type="NCBI Taxonomy" id="2759953"/>
    <lineage>
        <taxon>Bacteria</taxon>
        <taxon>Pseudomonadati</taxon>
        <taxon>Pseudomonadota</taxon>
        <taxon>Gammaproteobacteria</taxon>
        <taxon>Oceanospirillales</taxon>
        <taxon>Natronospirillaceae</taxon>
        <taxon>Natronospirillum</taxon>
    </lineage>
</organism>
<evidence type="ECO:0000313" key="11">
    <source>
        <dbReference type="EMBL" id="TGG93424.1"/>
    </source>
</evidence>
<sequence>MSHPLLRLRGISKAFGPVTVLQNIDLDVEPGEVLGILGENGAGKSTLLKLISGVYQPTAGTIELDGQPFQSLDPIEARSCGVAMIPQEFNLVPSLRVYENVFLGQEIRRYGLLDRRTMRRRTVEILASLNVDLNPNLMIGKLSVAEKQMVEVARVLVNDARIVILDEPTTVLTDREVAVLFDVVRSLQSRGVAVLFISHKLKEVKELCHRLLILRDGRPVELCATADLTEEDMAYRMVGRELAQIYPDKGSTPGDCALEVQGLSVPGLISDISFRLHRGEVLGLAGLVGSGRTEVAEAIMGLQARVSGSIRIDGKPVSIRDPDAAHRHGLAYLSEDRQGKGLILNFNVMQNITALSLKRYVRGLIRHGAERRQAEHYQERLAIKAASLRNPVGLLSGGNQQKVYLAKLLDIHPRILLLDEPTRGIDINTKQQIYRLIRSLADEGNAVLVISSELEEIIGLADRALVMREGQIAAELTGDQINEQDIMLYAAGARHRDSGAPEPALN</sequence>
<evidence type="ECO:0000259" key="10">
    <source>
        <dbReference type="PROSITE" id="PS50893"/>
    </source>
</evidence>
<evidence type="ECO:0000256" key="8">
    <source>
        <dbReference type="ARBA" id="ARBA00022967"/>
    </source>
</evidence>